<evidence type="ECO:0000256" key="1">
    <source>
        <dbReference type="ARBA" id="ARBA00004141"/>
    </source>
</evidence>
<feature type="transmembrane region" description="Helical" evidence="5">
    <location>
        <begin position="130"/>
        <end position="151"/>
    </location>
</feature>
<keyword evidence="3 5" id="KW-1133">Transmembrane helix</keyword>
<dbReference type="KEGG" id="salh:HMF8227_02288"/>
<proteinExistence type="predicted"/>
<evidence type="ECO:0000313" key="7">
    <source>
        <dbReference type="EMBL" id="AWL12741.1"/>
    </source>
</evidence>
<keyword evidence="8" id="KW-1185">Reference proteome</keyword>
<organism evidence="7 8">
    <name type="scientific">Saliniradius amylolyticus</name>
    <dbReference type="NCBI Taxonomy" id="2183582"/>
    <lineage>
        <taxon>Bacteria</taxon>
        <taxon>Pseudomonadati</taxon>
        <taxon>Pseudomonadota</taxon>
        <taxon>Gammaproteobacteria</taxon>
        <taxon>Alteromonadales</taxon>
        <taxon>Alteromonadaceae</taxon>
        <taxon>Saliniradius</taxon>
    </lineage>
</organism>
<comment type="subcellular location">
    <subcellularLocation>
        <location evidence="1">Membrane</location>
        <topology evidence="1">Multi-pass membrane protein</topology>
    </subcellularLocation>
</comment>
<evidence type="ECO:0000313" key="8">
    <source>
        <dbReference type="Proteomes" id="UP000245728"/>
    </source>
</evidence>
<reference evidence="7 8" key="1">
    <citation type="submission" date="2018-05" db="EMBL/GenBank/DDBJ databases">
        <title>Salinimonas sp. HMF8227 Genome sequencing and assembly.</title>
        <authorList>
            <person name="Kang H."/>
            <person name="Kang J."/>
            <person name="Cha I."/>
            <person name="Kim H."/>
            <person name="Joh K."/>
        </authorList>
    </citation>
    <scope>NUCLEOTIDE SEQUENCE [LARGE SCALE GENOMIC DNA]</scope>
    <source>
        <strain evidence="7 8">HMF8227</strain>
    </source>
</reference>
<name>A0A2S2E507_9ALTE</name>
<evidence type="ECO:0000256" key="3">
    <source>
        <dbReference type="ARBA" id="ARBA00022989"/>
    </source>
</evidence>
<dbReference type="GO" id="GO:0016020">
    <property type="term" value="C:membrane"/>
    <property type="evidence" value="ECO:0007669"/>
    <property type="project" value="UniProtKB-SubCell"/>
</dbReference>
<dbReference type="RefSeq" id="WP_162558586.1">
    <property type="nucleotide sequence ID" value="NZ_CP029347.1"/>
</dbReference>
<gene>
    <name evidence="7" type="ORF">HMF8227_02288</name>
</gene>
<dbReference type="Proteomes" id="UP000245728">
    <property type="component" value="Chromosome"/>
</dbReference>
<dbReference type="InterPro" id="IPR035952">
    <property type="entry name" value="Rhomboid-like_sf"/>
</dbReference>
<evidence type="ECO:0000256" key="5">
    <source>
        <dbReference type="SAM" id="Phobius"/>
    </source>
</evidence>
<protein>
    <recommendedName>
        <fullName evidence="6">Peptidase S54 rhomboid domain-containing protein</fullName>
    </recommendedName>
</protein>
<dbReference type="Pfam" id="PF01694">
    <property type="entry name" value="Rhomboid"/>
    <property type="match status" value="1"/>
</dbReference>
<sequence length="190" mass="21516">MLKTQIQYLVWFCALLLILEVLNTLTGRQWLTLGLVPRNSDHLWGIVFSPFLHHSWSHLTSNLLILIPLLWLTLLLHWQRAVGLVLLWLILMPGVLVWLFGRDGLHVGASGLVYGLLGFLLYSGFTSGKFWRFAIAIGLLLLHAGLFWGLLPGGHYLMSWEYHLSGFICGLLAGRMMPGTSHQRQYSGKI</sequence>
<keyword evidence="4 5" id="KW-0472">Membrane</keyword>
<evidence type="ECO:0000256" key="4">
    <source>
        <dbReference type="ARBA" id="ARBA00023136"/>
    </source>
</evidence>
<evidence type="ECO:0000256" key="2">
    <source>
        <dbReference type="ARBA" id="ARBA00022692"/>
    </source>
</evidence>
<dbReference type="AlphaFoldDB" id="A0A2S2E507"/>
<dbReference type="Gene3D" id="1.20.1540.10">
    <property type="entry name" value="Rhomboid-like"/>
    <property type="match status" value="1"/>
</dbReference>
<feature type="transmembrane region" description="Helical" evidence="5">
    <location>
        <begin position="51"/>
        <end position="74"/>
    </location>
</feature>
<dbReference type="GO" id="GO:0004252">
    <property type="term" value="F:serine-type endopeptidase activity"/>
    <property type="evidence" value="ECO:0007669"/>
    <property type="project" value="InterPro"/>
</dbReference>
<accession>A0A2S2E507</accession>
<dbReference type="InterPro" id="IPR022764">
    <property type="entry name" value="Peptidase_S54_rhomboid_dom"/>
</dbReference>
<feature type="transmembrane region" description="Helical" evidence="5">
    <location>
        <begin position="105"/>
        <end position="123"/>
    </location>
</feature>
<keyword evidence="2 5" id="KW-0812">Transmembrane</keyword>
<dbReference type="SUPFAM" id="SSF144091">
    <property type="entry name" value="Rhomboid-like"/>
    <property type="match status" value="1"/>
</dbReference>
<evidence type="ECO:0000259" key="6">
    <source>
        <dbReference type="Pfam" id="PF01694"/>
    </source>
</evidence>
<feature type="transmembrane region" description="Helical" evidence="5">
    <location>
        <begin position="81"/>
        <end position="99"/>
    </location>
</feature>
<dbReference type="EMBL" id="CP029347">
    <property type="protein sequence ID" value="AWL12741.1"/>
    <property type="molecule type" value="Genomic_DNA"/>
</dbReference>
<feature type="domain" description="Peptidase S54 rhomboid" evidence="6">
    <location>
        <begin position="42"/>
        <end position="176"/>
    </location>
</feature>